<reference evidence="3" key="1">
    <citation type="submission" date="2017-11" db="EMBL/GenBank/DDBJ databases">
        <authorList>
            <person name="Duchaud E."/>
        </authorList>
    </citation>
    <scope>NUCLEOTIDE SEQUENCE [LARGE SCALE GENOMIC DNA]</scope>
    <source>
        <strain evidence="3">Tenacibaculum sp. TNO020</strain>
    </source>
</reference>
<feature type="domain" description="AAA+ ATPase" evidence="1">
    <location>
        <begin position="37"/>
        <end position="180"/>
    </location>
</feature>
<dbReference type="InterPro" id="IPR003593">
    <property type="entry name" value="AAA+_ATPase"/>
</dbReference>
<dbReference type="SUPFAM" id="SSF52540">
    <property type="entry name" value="P-loop containing nucleoside triphosphate hydrolases"/>
    <property type="match status" value="1"/>
</dbReference>
<dbReference type="Gene3D" id="3.40.50.300">
    <property type="entry name" value="P-loop containing nucleotide triphosphate hydrolases"/>
    <property type="match status" value="1"/>
</dbReference>
<dbReference type="InterPro" id="IPR049945">
    <property type="entry name" value="AAA_22"/>
</dbReference>
<keyword evidence="2" id="KW-0645">Protease</keyword>
<keyword evidence="2" id="KW-0378">Hydrolase</keyword>
<organism evidence="2 3">
    <name type="scientific">Tenacibaculum piscium</name>
    <dbReference type="NCBI Taxonomy" id="1458515"/>
    <lineage>
        <taxon>Bacteria</taxon>
        <taxon>Pseudomonadati</taxon>
        <taxon>Bacteroidota</taxon>
        <taxon>Flavobacteriia</taxon>
        <taxon>Flavobacteriales</taxon>
        <taxon>Flavobacteriaceae</taxon>
        <taxon>Tenacibaculum</taxon>
    </lineage>
</organism>
<dbReference type="RefSeq" id="WP_101917422.1">
    <property type="nucleotide sequence ID" value="NZ_JAJGWT010000012.1"/>
</dbReference>
<dbReference type="AlphaFoldDB" id="A0A2H1YHF7"/>
<name>A0A2H1YHF7_9FLAO</name>
<dbReference type="GO" id="GO:0008233">
    <property type="term" value="F:peptidase activity"/>
    <property type="evidence" value="ECO:0007669"/>
    <property type="project" value="UniProtKB-KW"/>
</dbReference>
<dbReference type="EMBL" id="OENF01000034">
    <property type="protein sequence ID" value="SOS74870.1"/>
    <property type="molecule type" value="Genomic_DNA"/>
</dbReference>
<dbReference type="InterPro" id="IPR027417">
    <property type="entry name" value="P-loop_NTPase"/>
</dbReference>
<dbReference type="SMART" id="SM00382">
    <property type="entry name" value="AAA"/>
    <property type="match status" value="1"/>
</dbReference>
<accession>A0A2H1YHF7</accession>
<dbReference type="GO" id="GO:0006508">
    <property type="term" value="P:proteolysis"/>
    <property type="evidence" value="ECO:0007669"/>
    <property type="project" value="UniProtKB-KW"/>
</dbReference>
<dbReference type="OrthoDB" id="796468at2"/>
<evidence type="ECO:0000313" key="2">
    <source>
        <dbReference type="EMBL" id="SOS74870.1"/>
    </source>
</evidence>
<evidence type="ECO:0000259" key="1">
    <source>
        <dbReference type="SMART" id="SM00382"/>
    </source>
</evidence>
<evidence type="ECO:0000313" key="3">
    <source>
        <dbReference type="Proteomes" id="UP000234211"/>
    </source>
</evidence>
<gene>
    <name evidence="2" type="ORF">TNO020_40089</name>
</gene>
<dbReference type="GO" id="GO:0016887">
    <property type="term" value="F:ATP hydrolysis activity"/>
    <property type="evidence" value="ECO:0007669"/>
    <property type="project" value="InterPro"/>
</dbReference>
<dbReference type="Proteomes" id="UP000234211">
    <property type="component" value="Unassembled WGS sequence"/>
</dbReference>
<protein>
    <submittedName>
        <fullName evidence="2">ATP-dependent serine protease</fullName>
    </submittedName>
</protein>
<proteinExistence type="predicted"/>
<sequence length="216" mass="24884">MAVKVKKAYSYADIVKKSFKTMALTGEWLRHQGVVEQSGSILIYGDSGHGKTTYAMQFMKELTKSGKVLYNTAEEGMRMSFMRSLRLNNMKVVSSKFTFQKEKYDDMVLRLRRKRQPKIVIVDSVQYVFRGKKAADYFNLIEEFDTTLFIFISHVSKGHPEGAVANEIYWDCQNRILIQDFKAIVEKSRCGADEITPLIINQERADARDLKLLKKG</sequence>
<keyword evidence="3" id="KW-1185">Reference proteome</keyword>
<dbReference type="Pfam" id="PF13401">
    <property type="entry name" value="AAA_22"/>
    <property type="match status" value="1"/>
</dbReference>